<comment type="function">
    <text evidence="6">Catalyzes the NADPH-dependent reduction of N-acetyl-5-glutamyl phosphate to yield N-acetyl-L-glutamate 5-semialdehyde.</text>
</comment>
<feature type="active site" evidence="6">
    <location>
        <position position="115"/>
    </location>
</feature>
<evidence type="ECO:0000256" key="2">
    <source>
        <dbReference type="ARBA" id="ARBA00022571"/>
    </source>
</evidence>
<evidence type="ECO:0000259" key="7">
    <source>
        <dbReference type="SMART" id="SM00859"/>
    </source>
</evidence>
<dbReference type="RefSeq" id="WP_380693233.1">
    <property type="nucleotide sequence ID" value="NZ_JBHRYR010000002.1"/>
</dbReference>
<comment type="caution">
    <text evidence="8">The sequence shown here is derived from an EMBL/GenBank/DDBJ whole genome shotgun (WGS) entry which is preliminary data.</text>
</comment>
<protein>
    <recommendedName>
        <fullName evidence="6">N-acetyl-gamma-glutamyl-phosphate reductase</fullName>
        <shortName evidence="6">AGPR</shortName>
        <ecNumber evidence="6">1.2.1.38</ecNumber>
    </recommendedName>
    <alternativeName>
        <fullName evidence="6">N-acetyl-glutamate semialdehyde dehydrogenase</fullName>
        <shortName evidence="6">NAGSA dehydrogenase</shortName>
    </alternativeName>
</protein>
<dbReference type="InterPro" id="IPR010136">
    <property type="entry name" value="AGPR_type-2"/>
</dbReference>
<dbReference type="GO" id="GO:0003942">
    <property type="term" value="F:N-acetyl-gamma-glutamyl-phosphate reductase activity"/>
    <property type="evidence" value="ECO:0007669"/>
    <property type="project" value="UniProtKB-EC"/>
</dbReference>
<dbReference type="EMBL" id="JBHRYR010000002">
    <property type="protein sequence ID" value="MFC3851808.1"/>
    <property type="molecule type" value="Genomic_DNA"/>
</dbReference>
<keyword evidence="9" id="KW-1185">Reference proteome</keyword>
<dbReference type="PANTHER" id="PTHR32338">
    <property type="entry name" value="N-ACETYL-GAMMA-GLUTAMYL-PHOSPHATE REDUCTASE, CHLOROPLASTIC-RELATED-RELATED"/>
    <property type="match status" value="1"/>
</dbReference>
<dbReference type="SUPFAM" id="SSF51735">
    <property type="entry name" value="NAD(P)-binding Rossmann-fold domains"/>
    <property type="match status" value="1"/>
</dbReference>
<keyword evidence="2 6" id="KW-0055">Arginine biosynthesis</keyword>
<evidence type="ECO:0000256" key="6">
    <source>
        <dbReference type="HAMAP-Rule" id="MF_01110"/>
    </source>
</evidence>
<dbReference type="InterPro" id="IPR050085">
    <property type="entry name" value="AGPR"/>
</dbReference>
<evidence type="ECO:0000256" key="5">
    <source>
        <dbReference type="ARBA" id="ARBA00023002"/>
    </source>
</evidence>
<accession>A0ABV7ZTA9</accession>
<name>A0ABV7ZTA9_9GAMM</name>
<dbReference type="InterPro" id="IPR000534">
    <property type="entry name" value="Semialdehyde_DH_NAD-bd"/>
</dbReference>
<dbReference type="Pfam" id="PF01118">
    <property type="entry name" value="Semialdhyde_dh"/>
    <property type="match status" value="1"/>
</dbReference>
<dbReference type="SMART" id="SM00859">
    <property type="entry name" value="Semialdhyde_dh"/>
    <property type="match status" value="1"/>
</dbReference>
<proteinExistence type="inferred from homology"/>
<comment type="subcellular location">
    <subcellularLocation>
        <location evidence="6">Cytoplasm</location>
    </subcellularLocation>
</comment>
<comment type="pathway">
    <text evidence="6">Amino-acid biosynthesis; L-arginine biosynthesis; N(2)-acetyl-L-ornithine from L-glutamate: step 3/4.</text>
</comment>
<evidence type="ECO:0000313" key="9">
    <source>
        <dbReference type="Proteomes" id="UP001595617"/>
    </source>
</evidence>
<dbReference type="Gene3D" id="3.30.360.10">
    <property type="entry name" value="Dihydrodipicolinate Reductase, domain 2"/>
    <property type="match status" value="1"/>
</dbReference>
<dbReference type="NCBIfam" id="TIGR01851">
    <property type="entry name" value="argC_other"/>
    <property type="match status" value="1"/>
</dbReference>
<evidence type="ECO:0000256" key="4">
    <source>
        <dbReference type="ARBA" id="ARBA00022857"/>
    </source>
</evidence>
<dbReference type="CDD" id="cd23935">
    <property type="entry name" value="AGPR_2_C"/>
    <property type="match status" value="1"/>
</dbReference>
<reference evidence="9" key="1">
    <citation type="journal article" date="2019" name="Int. J. Syst. Evol. Microbiol.">
        <title>The Global Catalogue of Microorganisms (GCM) 10K type strain sequencing project: providing services to taxonomists for standard genome sequencing and annotation.</title>
        <authorList>
            <consortium name="The Broad Institute Genomics Platform"/>
            <consortium name="The Broad Institute Genome Sequencing Center for Infectious Disease"/>
            <person name="Wu L."/>
            <person name="Ma J."/>
        </authorList>
    </citation>
    <scope>NUCLEOTIDE SEQUENCE [LARGE SCALE GENOMIC DNA]</scope>
    <source>
        <strain evidence="9">IBRC 10765</strain>
    </source>
</reference>
<comment type="similarity">
    <text evidence="6">Belongs to the NAGSA dehydrogenase family. Type 2 subfamily.</text>
</comment>
<dbReference type="CDD" id="cd17896">
    <property type="entry name" value="AGPR_2_N"/>
    <property type="match status" value="1"/>
</dbReference>
<sequence length="316" mass="34021">MFTVFVDGQEGTTGLQIKERLDKHPEVTLLEIDPAERKSVDARQALLNAADVAFLCLPDSAAKESAALVTNDTTRLIDASTAHRTDPAWVYGLPEINAEQRQRIAQSRRVANPGCHATGFNLLVAPLVARGLLHPSTPLSCQSLTGYSGGGKAMIAQYEDADTEQRARLQGPAHYGLNLNHKHLPEMQAVCGLALPPVFTPVVGPFYQGMVVTVPLHAAQLTMPNRHAEAVRDALAEHYADSTFVQVQPYNVEGSVDGGFINPQAANGTNQNQIFVFGHGERILLMSRLDNLGKGASGAAVQNMNIMMGLPEQLSL</sequence>
<dbReference type="Proteomes" id="UP001595617">
    <property type="component" value="Unassembled WGS sequence"/>
</dbReference>
<evidence type="ECO:0000313" key="8">
    <source>
        <dbReference type="EMBL" id="MFC3851808.1"/>
    </source>
</evidence>
<keyword evidence="1 6" id="KW-0963">Cytoplasm</keyword>
<dbReference type="InterPro" id="IPR036291">
    <property type="entry name" value="NAD(P)-bd_dom_sf"/>
</dbReference>
<keyword evidence="3 6" id="KW-0028">Amino-acid biosynthesis</keyword>
<evidence type="ECO:0000256" key="3">
    <source>
        <dbReference type="ARBA" id="ARBA00022605"/>
    </source>
</evidence>
<evidence type="ECO:0000256" key="1">
    <source>
        <dbReference type="ARBA" id="ARBA00022490"/>
    </source>
</evidence>
<dbReference type="InterPro" id="IPR058924">
    <property type="entry name" value="AGPR_dimerisation_dom"/>
</dbReference>
<keyword evidence="4 6" id="KW-0521">NADP</keyword>
<dbReference type="HAMAP" id="MF_01110">
    <property type="entry name" value="ArgC_type2"/>
    <property type="match status" value="1"/>
</dbReference>
<feature type="domain" description="Semialdehyde dehydrogenase NAD-binding" evidence="7">
    <location>
        <begin position="3"/>
        <end position="104"/>
    </location>
</feature>
<dbReference type="Pfam" id="PF22698">
    <property type="entry name" value="Semialdhyde_dhC_1"/>
    <property type="match status" value="1"/>
</dbReference>
<organism evidence="8 9">
    <name type="scientific">Saccharospirillum mangrovi</name>
    <dbReference type="NCBI Taxonomy" id="2161747"/>
    <lineage>
        <taxon>Bacteria</taxon>
        <taxon>Pseudomonadati</taxon>
        <taxon>Pseudomonadota</taxon>
        <taxon>Gammaproteobacteria</taxon>
        <taxon>Oceanospirillales</taxon>
        <taxon>Saccharospirillaceae</taxon>
        <taxon>Saccharospirillum</taxon>
    </lineage>
</organism>
<dbReference type="PANTHER" id="PTHR32338:SF10">
    <property type="entry name" value="N-ACETYL-GAMMA-GLUTAMYL-PHOSPHATE REDUCTASE, CHLOROPLASTIC-RELATED"/>
    <property type="match status" value="1"/>
</dbReference>
<dbReference type="SUPFAM" id="SSF55347">
    <property type="entry name" value="Glyceraldehyde-3-phosphate dehydrogenase-like, C-terminal domain"/>
    <property type="match status" value="1"/>
</dbReference>
<dbReference type="EC" id="1.2.1.38" evidence="6"/>
<comment type="catalytic activity">
    <reaction evidence="6">
        <text>N-acetyl-L-glutamate 5-semialdehyde + phosphate + NADP(+) = N-acetyl-L-glutamyl 5-phosphate + NADPH + H(+)</text>
        <dbReference type="Rhea" id="RHEA:21588"/>
        <dbReference type="ChEBI" id="CHEBI:15378"/>
        <dbReference type="ChEBI" id="CHEBI:29123"/>
        <dbReference type="ChEBI" id="CHEBI:43474"/>
        <dbReference type="ChEBI" id="CHEBI:57783"/>
        <dbReference type="ChEBI" id="CHEBI:57936"/>
        <dbReference type="ChEBI" id="CHEBI:58349"/>
        <dbReference type="EC" id="1.2.1.38"/>
    </reaction>
</comment>
<keyword evidence="5 6" id="KW-0560">Oxidoreductase</keyword>
<gene>
    <name evidence="6 8" type="primary">argC</name>
    <name evidence="8" type="ORF">ACFOOG_03080</name>
</gene>
<dbReference type="Gene3D" id="3.40.50.720">
    <property type="entry name" value="NAD(P)-binding Rossmann-like Domain"/>
    <property type="match status" value="1"/>
</dbReference>